<dbReference type="EMBL" id="AYYH01000019">
    <property type="protein sequence ID" value="KRN09778.1"/>
    <property type="molecule type" value="Genomic_DNA"/>
</dbReference>
<evidence type="ECO:0000256" key="2">
    <source>
        <dbReference type="ARBA" id="ARBA00023002"/>
    </source>
</evidence>
<dbReference type="AlphaFoldDB" id="J0L0V4"/>
<feature type="domain" description="D-isomer specific 2-hydroxyacid dehydrogenase NAD-binding" evidence="6">
    <location>
        <begin position="117"/>
        <end position="292"/>
    </location>
</feature>
<evidence type="ECO:0000313" key="8">
    <source>
        <dbReference type="Proteomes" id="UP000050898"/>
    </source>
</evidence>
<dbReference type="RefSeq" id="WP_003687956.1">
    <property type="nucleotide sequence ID" value="NZ_AKKT01000040.1"/>
</dbReference>
<dbReference type="GeneID" id="98317210"/>
<evidence type="ECO:0000256" key="4">
    <source>
        <dbReference type="RuleBase" id="RU003719"/>
    </source>
</evidence>
<dbReference type="InterPro" id="IPR036291">
    <property type="entry name" value="NAD(P)-bd_dom_sf"/>
</dbReference>
<gene>
    <name evidence="7" type="ORF">FD00_GL000714</name>
</gene>
<dbReference type="InterPro" id="IPR050418">
    <property type="entry name" value="D-iso_2-hydroxyacid_DH_PdxB"/>
</dbReference>
<dbReference type="InterPro" id="IPR006139">
    <property type="entry name" value="D-isomer_2_OHA_DH_cat_dom"/>
</dbReference>
<evidence type="ECO:0000313" key="7">
    <source>
        <dbReference type="EMBL" id="KRN09778.1"/>
    </source>
</evidence>
<dbReference type="Pfam" id="PF02826">
    <property type="entry name" value="2-Hacid_dh_C"/>
    <property type="match status" value="1"/>
</dbReference>
<dbReference type="InterPro" id="IPR006140">
    <property type="entry name" value="D-isomer_DH_NAD-bd"/>
</dbReference>
<dbReference type="PANTHER" id="PTHR43761">
    <property type="entry name" value="D-ISOMER SPECIFIC 2-HYDROXYACID DEHYDROGENASE FAMILY PROTEIN (AFU_ORTHOLOGUE AFUA_1G13630)"/>
    <property type="match status" value="1"/>
</dbReference>
<dbReference type="SUPFAM" id="SSF52283">
    <property type="entry name" value="Formate/glycerate dehydrogenase catalytic domain-like"/>
    <property type="match status" value="1"/>
</dbReference>
<dbReference type="Proteomes" id="UP000050898">
    <property type="component" value="Unassembled WGS sequence"/>
</dbReference>
<dbReference type="PANTHER" id="PTHR43761:SF1">
    <property type="entry name" value="D-ISOMER SPECIFIC 2-HYDROXYACID DEHYDROGENASE CATALYTIC DOMAIN-CONTAINING PROTEIN-RELATED"/>
    <property type="match status" value="1"/>
</dbReference>
<evidence type="ECO:0000256" key="1">
    <source>
        <dbReference type="ARBA" id="ARBA00005854"/>
    </source>
</evidence>
<evidence type="ECO:0000259" key="6">
    <source>
        <dbReference type="Pfam" id="PF02826"/>
    </source>
</evidence>
<dbReference type="SUPFAM" id="SSF51735">
    <property type="entry name" value="NAD(P)-binding Rossmann-fold domains"/>
    <property type="match status" value="1"/>
</dbReference>
<feature type="domain" description="D-isomer specific 2-hydroxyacid dehydrogenase catalytic" evidence="5">
    <location>
        <begin position="23"/>
        <end position="324"/>
    </location>
</feature>
<protein>
    <submittedName>
        <fullName evidence="7">Glyoxylate reductase</fullName>
    </submittedName>
</protein>
<dbReference type="GO" id="GO:0051287">
    <property type="term" value="F:NAD binding"/>
    <property type="evidence" value="ECO:0007669"/>
    <property type="project" value="InterPro"/>
</dbReference>
<dbReference type="PATRIC" id="fig|1046596.6.peg.778"/>
<comment type="similarity">
    <text evidence="1 4">Belongs to the D-isomer specific 2-hydroxyacid dehydrogenase family.</text>
</comment>
<comment type="caution">
    <text evidence="7">The sequence shown here is derived from an EMBL/GenBank/DDBJ whole genome shotgun (WGS) entry which is preliminary data.</text>
</comment>
<reference evidence="7 8" key="1">
    <citation type="journal article" date="2015" name="Genome Announc.">
        <title>Expanding the biotechnology potential of lactobacilli through comparative genomics of 213 strains and associated genera.</title>
        <authorList>
            <person name="Sun Z."/>
            <person name="Harris H.M."/>
            <person name="McCann A."/>
            <person name="Guo C."/>
            <person name="Argimon S."/>
            <person name="Zhang W."/>
            <person name="Yang X."/>
            <person name="Jeffery I.B."/>
            <person name="Cooney J.C."/>
            <person name="Kagawa T.F."/>
            <person name="Liu W."/>
            <person name="Song Y."/>
            <person name="Salvetti E."/>
            <person name="Wrobel A."/>
            <person name="Rasinkangas P."/>
            <person name="Parkhill J."/>
            <person name="Rea M.C."/>
            <person name="O'Sullivan O."/>
            <person name="Ritari J."/>
            <person name="Douillard F.P."/>
            <person name="Paul Ross R."/>
            <person name="Yang R."/>
            <person name="Briner A.E."/>
            <person name="Felis G.E."/>
            <person name="de Vos W.M."/>
            <person name="Barrangou R."/>
            <person name="Klaenhammer T.R."/>
            <person name="Caufield P.W."/>
            <person name="Cui Y."/>
            <person name="Zhang H."/>
            <person name="O'Toole P.W."/>
        </authorList>
    </citation>
    <scope>NUCLEOTIDE SEQUENCE [LARGE SCALE GENOMIC DNA]</scope>
    <source>
        <strain evidence="7 8">DSM 20444</strain>
    </source>
</reference>
<keyword evidence="3" id="KW-0520">NAD</keyword>
<keyword evidence="2 4" id="KW-0560">Oxidoreductase</keyword>
<organism evidence="7 8">
    <name type="scientific">Liquorilactobacillus mali KCTC 3596 = DSM 20444</name>
    <dbReference type="NCBI Taxonomy" id="1046596"/>
    <lineage>
        <taxon>Bacteria</taxon>
        <taxon>Bacillati</taxon>
        <taxon>Bacillota</taxon>
        <taxon>Bacilli</taxon>
        <taxon>Lactobacillales</taxon>
        <taxon>Lactobacillaceae</taxon>
        <taxon>Liquorilactobacillus</taxon>
    </lineage>
</organism>
<sequence length="332" mass="37670">MVNNNPLFWIIDEEWSNYDIEKEIIKKYYPDASIKYSTYDYKADLKEWGDEVDILLAQVYAEIPGDVIRRLKSCKGIALFGGGYDRVDTEAAAKMEIPVTNVKNYCKEDIAEYVIDAMLHSNKALNSFNDVIKENLWGLKAINKLQNRLNEQKLFVIGFGRIGQFVAKAARRSGMEVYAYDPRYKSGEEKDNVKIVGLEKGLAIADFTTIHCNLSEKTKHMLGMKEFLQMKSTGVLINTARGAILKENELLEAVEKKVIGGAILDVIEQEPPKKEYYEKFKNSNVIVTPHISYLSVQSINELKNRSTENGISMLKGKLTDDVVNVNDKGEFI</sequence>
<dbReference type="GO" id="GO:0016616">
    <property type="term" value="F:oxidoreductase activity, acting on the CH-OH group of donors, NAD or NADP as acceptor"/>
    <property type="evidence" value="ECO:0007669"/>
    <property type="project" value="InterPro"/>
</dbReference>
<evidence type="ECO:0000256" key="3">
    <source>
        <dbReference type="ARBA" id="ARBA00023027"/>
    </source>
</evidence>
<dbReference type="Gene3D" id="3.40.50.720">
    <property type="entry name" value="NAD(P)-binding Rossmann-like Domain"/>
    <property type="match status" value="2"/>
</dbReference>
<name>J0L0V4_9LACO</name>
<accession>J0L0V4</accession>
<keyword evidence="8" id="KW-1185">Reference proteome</keyword>
<proteinExistence type="inferred from homology"/>
<dbReference type="OrthoDB" id="9805416at2"/>
<evidence type="ECO:0000259" key="5">
    <source>
        <dbReference type="Pfam" id="PF00389"/>
    </source>
</evidence>
<dbReference type="Pfam" id="PF00389">
    <property type="entry name" value="2-Hacid_dh"/>
    <property type="match status" value="1"/>
</dbReference>